<proteinExistence type="predicted"/>
<protein>
    <submittedName>
        <fullName evidence="1">Uncharacterized protein</fullName>
    </submittedName>
</protein>
<sequence>MLSGWFTSICLATQVDLPRVKSLAQGMSVPVLCELSSFYVCDRVVKKRMREEDEQEGKRFVEIMAPVFSKEAWRCVWHMLQVYSLPKCFLNHGFVSHFGDCSTVFLQNDLVHGWGIDFALRKCVEPAHDKIRVVNSQWVIHQALPSLGNQGEAQDEG</sequence>
<dbReference type="EMBL" id="CM042881">
    <property type="protein sequence ID" value="KAI4384198.1"/>
    <property type="molecule type" value="Genomic_DNA"/>
</dbReference>
<evidence type="ECO:0000313" key="1">
    <source>
        <dbReference type="EMBL" id="KAI4384198.1"/>
    </source>
</evidence>
<comment type="caution">
    <text evidence="1">The sequence shown here is derived from an EMBL/GenBank/DDBJ whole genome shotgun (WGS) entry which is preliminary data.</text>
</comment>
<reference evidence="2" key="1">
    <citation type="journal article" date="2023" name="Front. Plant Sci.">
        <title>Chromosomal-level genome assembly of Melastoma candidum provides insights into trichome evolution.</title>
        <authorList>
            <person name="Zhong Y."/>
            <person name="Wu W."/>
            <person name="Sun C."/>
            <person name="Zou P."/>
            <person name="Liu Y."/>
            <person name="Dai S."/>
            <person name="Zhou R."/>
        </authorList>
    </citation>
    <scope>NUCLEOTIDE SEQUENCE [LARGE SCALE GENOMIC DNA]</scope>
</reference>
<accession>A0ACB9S3J2</accession>
<organism evidence="1 2">
    <name type="scientific">Melastoma candidum</name>
    <dbReference type="NCBI Taxonomy" id="119954"/>
    <lineage>
        <taxon>Eukaryota</taxon>
        <taxon>Viridiplantae</taxon>
        <taxon>Streptophyta</taxon>
        <taxon>Embryophyta</taxon>
        <taxon>Tracheophyta</taxon>
        <taxon>Spermatophyta</taxon>
        <taxon>Magnoliopsida</taxon>
        <taxon>eudicotyledons</taxon>
        <taxon>Gunneridae</taxon>
        <taxon>Pentapetalae</taxon>
        <taxon>rosids</taxon>
        <taxon>malvids</taxon>
        <taxon>Myrtales</taxon>
        <taxon>Melastomataceae</taxon>
        <taxon>Melastomatoideae</taxon>
        <taxon>Melastomateae</taxon>
        <taxon>Melastoma</taxon>
    </lineage>
</organism>
<gene>
    <name evidence="1" type="ORF">MLD38_002383</name>
</gene>
<name>A0ACB9S3J2_9MYRT</name>
<keyword evidence="2" id="KW-1185">Reference proteome</keyword>
<dbReference type="Proteomes" id="UP001057402">
    <property type="component" value="Chromosome 2"/>
</dbReference>
<evidence type="ECO:0000313" key="2">
    <source>
        <dbReference type="Proteomes" id="UP001057402"/>
    </source>
</evidence>